<keyword evidence="6" id="KW-1185">Reference proteome</keyword>
<dbReference type="Proteomes" id="UP001186944">
    <property type="component" value="Unassembled WGS sequence"/>
</dbReference>
<dbReference type="EMBL" id="VSWD01000004">
    <property type="protein sequence ID" value="KAK3104566.1"/>
    <property type="molecule type" value="Genomic_DNA"/>
</dbReference>
<evidence type="ECO:0000256" key="2">
    <source>
        <dbReference type="SAM" id="Coils"/>
    </source>
</evidence>
<comment type="caution">
    <text evidence="5">The sequence shown here is derived from an EMBL/GenBank/DDBJ whole genome shotgun (WGS) entry which is preliminary data.</text>
</comment>
<reference evidence="5" key="1">
    <citation type="submission" date="2019-08" db="EMBL/GenBank/DDBJ databases">
        <title>The improved chromosome-level genome for the pearl oyster Pinctada fucata martensii using PacBio sequencing and Hi-C.</title>
        <authorList>
            <person name="Zheng Z."/>
        </authorList>
    </citation>
    <scope>NUCLEOTIDE SEQUENCE</scope>
    <source>
        <strain evidence="5">ZZ-2019</strain>
        <tissue evidence="5">Adductor muscle</tissue>
    </source>
</reference>
<dbReference type="InterPro" id="IPR000253">
    <property type="entry name" value="FHA_dom"/>
</dbReference>
<organism evidence="5 6">
    <name type="scientific">Pinctada imbricata</name>
    <name type="common">Atlantic pearl-oyster</name>
    <name type="synonym">Pinctada martensii</name>
    <dbReference type="NCBI Taxonomy" id="66713"/>
    <lineage>
        <taxon>Eukaryota</taxon>
        <taxon>Metazoa</taxon>
        <taxon>Spiralia</taxon>
        <taxon>Lophotrochozoa</taxon>
        <taxon>Mollusca</taxon>
        <taxon>Bivalvia</taxon>
        <taxon>Autobranchia</taxon>
        <taxon>Pteriomorphia</taxon>
        <taxon>Pterioida</taxon>
        <taxon>Pterioidea</taxon>
        <taxon>Pteriidae</taxon>
        <taxon>Pinctada</taxon>
    </lineage>
</organism>
<feature type="coiled-coil region" evidence="2">
    <location>
        <begin position="669"/>
        <end position="933"/>
    </location>
</feature>
<dbReference type="PROSITE" id="PS50006">
    <property type="entry name" value="FHA_DOMAIN"/>
    <property type="match status" value="1"/>
</dbReference>
<feature type="coiled-coil region" evidence="2">
    <location>
        <begin position="309"/>
        <end position="405"/>
    </location>
</feature>
<dbReference type="InterPro" id="IPR002669">
    <property type="entry name" value="UreD"/>
</dbReference>
<name>A0AA88YSA5_PINIB</name>
<keyword evidence="1" id="KW-0143">Chaperone</keyword>
<evidence type="ECO:0000313" key="5">
    <source>
        <dbReference type="EMBL" id="KAK3104566.1"/>
    </source>
</evidence>
<evidence type="ECO:0000256" key="3">
    <source>
        <dbReference type="SAM" id="MobiDB-lite"/>
    </source>
</evidence>
<dbReference type="Pfam" id="PF00498">
    <property type="entry name" value="FHA"/>
    <property type="match status" value="1"/>
</dbReference>
<feature type="coiled-coil region" evidence="2">
    <location>
        <begin position="544"/>
        <end position="592"/>
    </location>
</feature>
<dbReference type="Gene3D" id="2.60.200.20">
    <property type="match status" value="1"/>
</dbReference>
<evidence type="ECO:0000313" key="6">
    <source>
        <dbReference type="Proteomes" id="UP001186944"/>
    </source>
</evidence>
<dbReference type="Pfam" id="PF01774">
    <property type="entry name" value="UreD"/>
    <property type="match status" value="1"/>
</dbReference>
<feature type="domain" description="FHA" evidence="4">
    <location>
        <begin position="20"/>
        <end position="70"/>
    </location>
</feature>
<feature type="coiled-coil region" evidence="2">
    <location>
        <begin position="1333"/>
        <end position="1367"/>
    </location>
</feature>
<accession>A0AA88YSA5</accession>
<feature type="coiled-coil region" evidence="2">
    <location>
        <begin position="434"/>
        <end position="496"/>
    </location>
</feature>
<protein>
    <recommendedName>
        <fullName evidence="4">FHA domain-containing protein</fullName>
    </recommendedName>
</protein>
<dbReference type="PANTHER" id="PTHR18853:SF10">
    <property type="entry name" value="FHA DOMAIN-CONTAINING PROTEIN"/>
    <property type="match status" value="1"/>
</dbReference>
<dbReference type="PANTHER" id="PTHR18853">
    <property type="entry name" value="FORKHEAD-ASSOCIATED DOMAIN-CONTAINING PROTEIN 1-RELATED"/>
    <property type="match status" value="1"/>
</dbReference>
<gene>
    <name evidence="5" type="ORF">FSP39_005088</name>
</gene>
<dbReference type="GO" id="GO:0016151">
    <property type="term" value="F:nickel cation binding"/>
    <property type="evidence" value="ECO:0007669"/>
    <property type="project" value="InterPro"/>
</dbReference>
<dbReference type="InterPro" id="IPR008984">
    <property type="entry name" value="SMAD_FHA_dom_sf"/>
</dbReference>
<keyword evidence="2" id="KW-0175">Coiled coil</keyword>
<dbReference type="CDD" id="cd22700">
    <property type="entry name" value="FHA_FHAD1"/>
    <property type="match status" value="1"/>
</dbReference>
<evidence type="ECO:0000256" key="1">
    <source>
        <dbReference type="ARBA" id="ARBA00023186"/>
    </source>
</evidence>
<feature type="coiled-coil region" evidence="2">
    <location>
        <begin position="977"/>
        <end position="1120"/>
    </location>
</feature>
<dbReference type="SUPFAM" id="SSF49879">
    <property type="entry name" value="SMAD/FHA domain"/>
    <property type="match status" value="1"/>
</dbReference>
<dbReference type="InterPro" id="IPR052642">
    <property type="entry name" value="CC-FHA_domain"/>
</dbReference>
<evidence type="ECO:0000259" key="4">
    <source>
        <dbReference type="PROSITE" id="PS50006"/>
    </source>
</evidence>
<proteinExistence type="predicted"/>
<sequence length="1579" mass="180661">MKAFLKGGDGGLFQLSPKLTTVGRDGCDINLQTHGLDVQHAVIEYNEQEDCYVLQDLNTAQGTYVNDCRIQNAVVRLAPGDVIKFGYGGVPHELIIENPPPISYPPVQQRPAFTQPLTLLSETLGYTQSNTNAFGSTPTTQSNYNASLPYLATATATITIPSTVWTPNNDRLASMPRPPPPTLRARPLSAGSNRRMGSTYDRVTTVGGSPVNSPQMQRSVCMTNNWVNGRTVTPQQTVQNTDIQKIQEKEQKILQLTDECTRLRGVEVESFRKDAHIQTLQQTIMDMQQRMSTQPPLIMGQDVDLTQKLVQLEHELTAKQQEISALREQLLHQTDTNVSSVTEVTESKELNTMKNELERAKKDKNITSGLITQMQKDMSNKDSTISKLTREIEILKKEIRERDIQITAMSKKMSRTTDTPLKASEERDAREKELISLRQKFKATESKMQDQQELITQLKQELEKSKLSLYEEKNVQKKIQSEVDGAKAELIDLQRAERVVRVDLEQATKRLERFRNRVVQTAFATPGIKAPDGEISDDELLETLKKLIDERTEFHRKMSEMEQQLKLTDSSSNVFKRNMSKLRSELEQAVNNLKTGGFLAGTVKQEVALLQAVSGDESVIWMRDCLINLLNSAMTWEQNIESSLEACGVNIKLSNDSPGQHIKHLFAKWESAIKEKEKLQAQVSEIQEKFKADLEMQVKVVTEDGENKVKDALEKARIEAEEKLHKAIEEIKVIEAEKLENAVDQERAKIEQLETTINELKENIIKKDSSVEEKLAEASSALTELEEYKQREAELREQIEKLGQQNEEISSKNSSEINDREKKYEEDIEAYKEQNKQHSVTICAMEERLIKLMKKNKDYQEEITTLKKTIQDMKTEMLDMKNKPQVQHKPAPPPKPKVVQKTSEEFAAMEQLIVVLRKENSELKNKLQSQDDLILGLRRDLAGAHARLSDITGELSESQKQEIEKNKVLIVQKDKDIMEIRQQMAKLSKIIDKQKSDIKSLEIQLSEEKSISVKYKAVLDEKNQKIQQLEILLEREKQEQKKQLELLDQEGRITSEMTALGAQCRGERHEQVISRQREALSELRTRIRSLEQSKPPLPTQDQALQQVLMLKKELAEMKANQALAEDTSLSSGVEREVSRARGMLGSVNAEADMERSAHRETLDALDASESSYLTLLRALASCLELEHVDGLRPIGHIPKDERERLLIERENSCQLLSTRVKALHERIKRKEELLQGYERDLAKMRQAQELASKKATQVESLANDVKSRTEETQYLRESLSRTRDRLDQEKRLNKAIKQKKTFHLENEHLHKEIQPASYRSKPEDIFGKSVQRKKIAKESIKRKNYEINTLKKELAEKEETLYDTENRLYTIENSILKFLLPTHTGSSNCRWIFPITYGGGLVGGDTVEVKMEVRDGCCCLLTSQESTKIYHCEDEQVSCQTLRGKVGEGALLCVLPDYVVCYKEARYKQTQVFELTRTSNLVYLDWLTSGRMARQESWEFTSYHNNIDIMVDGELILRDNMELRDRPLLPMKEAMKNFQVRVIIDPSDCREKMQNFVTSQCFYLGLTSFEPRSNIEIAL</sequence>
<feature type="region of interest" description="Disordered" evidence="3">
    <location>
        <begin position="170"/>
        <end position="201"/>
    </location>
</feature>
<feature type="coiled-coil region" evidence="2">
    <location>
        <begin position="1220"/>
        <end position="1254"/>
    </location>
</feature>